<dbReference type="SUPFAM" id="SSF51445">
    <property type="entry name" value="(Trans)glycosidases"/>
    <property type="match status" value="1"/>
</dbReference>
<dbReference type="PANTHER" id="PTHR11452:SF75">
    <property type="entry name" value="ALPHA-GALACTOSIDASE MEL1"/>
    <property type="match status" value="1"/>
</dbReference>
<keyword evidence="6 8" id="KW-1015">Disulfide bond</keyword>
<dbReference type="FunFam" id="2.60.40.1180:FF:000008">
    <property type="entry name" value="Alpha-galactosidase"/>
    <property type="match status" value="1"/>
</dbReference>
<dbReference type="CDD" id="cd14792">
    <property type="entry name" value="GH27"/>
    <property type="match status" value="1"/>
</dbReference>
<evidence type="ECO:0000256" key="5">
    <source>
        <dbReference type="ARBA" id="ARBA00022801"/>
    </source>
</evidence>
<dbReference type="InterPro" id="IPR013222">
    <property type="entry name" value="Glyco_hyd_98_carb-bd"/>
</dbReference>
<evidence type="ECO:0000313" key="14">
    <source>
        <dbReference type="Proteomes" id="UP000029737"/>
    </source>
</evidence>
<reference evidence="13 14" key="1">
    <citation type="journal article" date="2014" name="PLoS ONE">
        <title>Identification and Characterization of a New Erythromycin Biosynthetic Gene Cluster in Actinopolyspora erythraea YIM90600, a Novel Erythronolide-Producing Halophilic Actinomycete Isolated from Salt Field.</title>
        <authorList>
            <person name="Chen D."/>
            <person name="Feng J."/>
            <person name="Huang L."/>
            <person name="Zhang Q."/>
            <person name="Wu J."/>
            <person name="Zhu X."/>
            <person name="Duan Y."/>
            <person name="Xu Z."/>
        </authorList>
    </citation>
    <scope>NUCLEOTIDE SEQUENCE [LARGE SCALE GENOMIC DNA]</scope>
    <source>
        <strain evidence="13 14">YIM90600</strain>
    </source>
</reference>
<dbReference type="Proteomes" id="UP000029737">
    <property type="component" value="Unassembled WGS sequence"/>
</dbReference>
<name>A0A099D716_9ACTN</name>
<dbReference type="EMBL" id="JPMV01000021">
    <property type="protein sequence ID" value="KGI81160.1"/>
    <property type="molecule type" value="Genomic_DNA"/>
</dbReference>
<dbReference type="InterPro" id="IPR002241">
    <property type="entry name" value="Glyco_hydro_27"/>
</dbReference>
<dbReference type="InterPro" id="IPR013785">
    <property type="entry name" value="Aldolase_TIM"/>
</dbReference>
<dbReference type="SUPFAM" id="SSF49785">
    <property type="entry name" value="Galactose-binding domain-like"/>
    <property type="match status" value="1"/>
</dbReference>
<evidence type="ECO:0000256" key="7">
    <source>
        <dbReference type="ARBA" id="ARBA00023295"/>
    </source>
</evidence>
<protein>
    <recommendedName>
        <fullName evidence="3 8">Alpha-galactosidase</fullName>
        <ecNumber evidence="3 8">3.2.1.22</ecNumber>
    </recommendedName>
    <alternativeName>
        <fullName evidence="8">Melibiase</fullName>
    </alternativeName>
</protein>
<evidence type="ECO:0000259" key="11">
    <source>
        <dbReference type="SMART" id="SM00776"/>
    </source>
</evidence>
<reference evidence="12 15" key="2">
    <citation type="submission" date="2017-08" db="EMBL/GenBank/DDBJ databases">
        <title>The complete genome sequence of moderately halophilic actinomycete Actinopolyspora erythraea YIM 90600, the producer of novel erythromycin, novel actinopolysporins A-C and tubercidin.</title>
        <authorList>
            <person name="Yin M."/>
            <person name="Tang S."/>
        </authorList>
    </citation>
    <scope>NUCLEOTIDE SEQUENCE [LARGE SCALE GENOMIC DNA]</scope>
    <source>
        <strain evidence="12 15">YIM 90600</strain>
    </source>
</reference>
<accession>A0A099D716</accession>
<dbReference type="FunFam" id="3.20.20.70:FF:000202">
    <property type="entry name" value="Alpha-galactosidase"/>
    <property type="match status" value="1"/>
</dbReference>
<dbReference type="HOGENOM" id="CLU_013093_3_2_11"/>
<keyword evidence="4 10" id="KW-0732">Signal</keyword>
<sequence length="671" mass="72478">MRFRPRTPLALASALALATLTPTVATAAPPSEGAQGQEPSVTRSEGLAPTPPMGWNSWNNFGCEVSAKLVRQTAEAMVSSGMKAAGYDYVNIDDCWMAERRGPGGRLVPDPDKFPNGMKTLADHVHSLGLEIGIYATAGTETCAGYPGSLGHERIDARTFAEWGIDYLKYDNCNNRGIPAEERYRAMAEAIETTGEPIVLSICEWGQNAPWKGWGREVGGQLWRTTGDIRDTWTSWTGILDEQVGLTKYSGPNGWNDPDMLEVGNGNMSTAEYRAHFAMWALLNAPLIAGNDLRDMDEPTRRILTDEDLIAVNQDWAGVQGRKIRDDGDQEVWAKPMSDGSVAVALFNRARTNTTISVPAERLGLPPASHYRLRDLWHDTESTSTGTVRGAVGAHSAVVLRVWPRQGERLAPAHSLNLRAPEHVESGEPFTVTTTLHNDGRRPLHEVRLRLRVPVGYTVESGNSAHNRLVRGGGSWQREWTLRPTGTRHAPDSRTLEVAADANSRTGDDTHTATAEQEVTLVSAPASGGIEVSSMPLLSAENGMGPVERDRANGYGERGDGATMSIAGTEYATGLGVHADSVVRLYLGGECERFSAQVGVDDQYDGEGSVEFTVRGDGRTLAETGHREGGQPAVPIDVGVTDTTVLQLRVSDAGDGDYGDAADWAKAQLRC</sequence>
<feature type="region of interest" description="Disordered" evidence="9">
    <location>
        <begin position="26"/>
        <end position="53"/>
    </location>
</feature>
<dbReference type="SMART" id="SM00776">
    <property type="entry name" value="NPCBM"/>
    <property type="match status" value="1"/>
</dbReference>
<dbReference type="InterPro" id="IPR017853">
    <property type="entry name" value="GH"/>
</dbReference>
<evidence type="ECO:0000256" key="4">
    <source>
        <dbReference type="ARBA" id="ARBA00022729"/>
    </source>
</evidence>
<keyword evidence="7 8" id="KW-0326">Glycosidase</keyword>
<evidence type="ECO:0000256" key="6">
    <source>
        <dbReference type="ARBA" id="ARBA00023157"/>
    </source>
</evidence>
<evidence type="ECO:0000313" key="13">
    <source>
        <dbReference type="EMBL" id="KGI81160.1"/>
    </source>
</evidence>
<dbReference type="PRINTS" id="PR00740">
    <property type="entry name" value="GLHYDRLASE27"/>
</dbReference>
<dbReference type="InterPro" id="IPR041233">
    <property type="entry name" value="Melibiase_C"/>
</dbReference>
<dbReference type="InterPro" id="IPR008979">
    <property type="entry name" value="Galactose-bd-like_sf"/>
</dbReference>
<dbReference type="PANTHER" id="PTHR11452">
    <property type="entry name" value="ALPHA-GALACTOSIDASE/ALPHA-N-ACETYLGALACTOSAMINIDASE"/>
    <property type="match status" value="1"/>
</dbReference>
<evidence type="ECO:0000256" key="8">
    <source>
        <dbReference type="RuleBase" id="RU361168"/>
    </source>
</evidence>
<dbReference type="Gene3D" id="3.20.20.70">
    <property type="entry name" value="Aldolase class I"/>
    <property type="match status" value="1"/>
</dbReference>
<organism evidence="12 15">
    <name type="scientific">Actinopolyspora erythraea</name>
    <dbReference type="NCBI Taxonomy" id="414996"/>
    <lineage>
        <taxon>Bacteria</taxon>
        <taxon>Bacillati</taxon>
        <taxon>Actinomycetota</taxon>
        <taxon>Actinomycetes</taxon>
        <taxon>Actinopolysporales</taxon>
        <taxon>Actinopolysporaceae</taxon>
        <taxon>Actinopolyspora</taxon>
    </lineage>
</organism>
<dbReference type="InterPro" id="IPR018905">
    <property type="entry name" value="A-galactase_NEW3"/>
</dbReference>
<evidence type="ECO:0000256" key="1">
    <source>
        <dbReference type="ARBA" id="ARBA00001255"/>
    </source>
</evidence>
<dbReference type="KEGG" id="aey:CDG81_12870"/>
<gene>
    <name evidence="12" type="ORF">CDG81_12870</name>
    <name evidence="13" type="ORF">IL38_12970</name>
</gene>
<dbReference type="Gene3D" id="2.60.40.1180">
    <property type="entry name" value="Golgi alpha-mannosidase II"/>
    <property type="match status" value="1"/>
</dbReference>
<dbReference type="InterPro" id="IPR013780">
    <property type="entry name" value="Glyco_hydro_b"/>
</dbReference>
<feature type="signal peptide" evidence="10">
    <location>
        <begin position="1"/>
        <end position="27"/>
    </location>
</feature>
<dbReference type="SUPFAM" id="SSF51011">
    <property type="entry name" value="Glycosyl hydrolase domain"/>
    <property type="match status" value="1"/>
</dbReference>
<dbReference type="Pfam" id="PF10633">
    <property type="entry name" value="NPCBM_assoc"/>
    <property type="match status" value="1"/>
</dbReference>
<dbReference type="RefSeq" id="WP_052428166.1">
    <property type="nucleotide sequence ID" value="NZ_CP022752.1"/>
</dbReference>
<proteinExistence type="inferred from homology"/>
<comment type="similarity">
    <text evidence="2 8">Belongs to the glycosyl hydrolase 27 family.</text>
</comment>
<comment type="catalytic activity">
    <reaction evidence="1 8">
        <text>Hydrolysis of terminal, non-reducing alpha-D-galactose residues in alpha-D-galactosides, including galactose oligosaccharides, galactomannans and galactolipids.</text>
        <dbReference type="EC" id="3.2.1.22"/>
    </reaction>
</comment>
<evidence type="ECO:0000256" key="2">
    <source>
        <dbReference type="ARBA" id="ARBA00009743"/>
    </source>
</evidence>
<dbReference type="AlphaFoldDB" id="A0A099D716"/>
<feature type="chain" id="PRO_5001944180" description="Alpha-galactosidase" evidence="10">
    <location>
        <begin position="28"/>
        <end position="671"/>
    </location>
</feature>
<dbReference type="GO" id="GO:0004557">
    <property type="term" value="F:alpha-galactosidase activity"/>
    <property type="evidence" value="ECO:0007669"/>
    <property type="project" value="UniProtKB-EC"/>
</dbReference>
<dbReference type="Pfam" id="PF17801">
    <property type="entry name" value="Melibiase_C"/>
    <property type="match status" value="1"/>
</dbReference>
<dbReference type="Proteomes" id="UP000215043">
    <property type="component" value="Chromosome"/>
</dbReference>
<dbReference type="InterPro" id="IPR038637">
    <property type="entry name" value="NPCBM_sf"/>
</dbReference>
<dbReference type="EMBL" id="CP022752">
    <property type="protein sequence ID" value="ASU79030.1"/>
    <property type="molecule type" value="Genomic_DNA"/>
</dbReference>
<dbReference type="Gene3D" id="2.60.120.1060">
    <property type="entry name" value="NPCBM/NEW2 domain"/>
    <property type="match status" value="1"/>
</dbReference>
<dbReference type="eggNOG" id="COG1470">
    <property type="taxonomic scope" value="Bacteria"/>
</dbReference>
<dbReference type="OrthoDB" id="9807519at2"/>
<keyword evidence="14" id="KW-1185">Reference proteome</keyword>
<dbReference type="GO" id="GO:0016052">
    <property type="term" value="P:carbohydrate catabolic process"/>
    <property type="evidence" value="ECO:0007669"/>
    <property type="project" value="UniProtKB-ARBA"/>
</dbReference>
<feature type="domain" description="Glycosyl hydrolase family 98 putative carbohydrate-binding module" evidence="11">
    <location>
        <begin position="526"/>
        <end position="671"/>
    </location>
</feature>
<dbReference type="Pfam" id="PF16499">
    <property type="entry name" value="Melibiase_2"/>
    <property type="match status" value="1"/>
</dbReference>
<evidence type="ECO:0000256" key="3">
    <source>
        <dbReference type="ARBA" id="ARBA00012755"/>
    </source>
</evidence>
<dbReference type="EC" id="3.2.1.22" evidence="3 8"/>
<evidence type="ECO:0000313" key="15">
    <source>
        <dbReference type="Proteomes" id="UP000215043"/>
    </source>
</evidence>
<evidence type="ECO:0000313" key="12">
    <source>
        <dbReference type="EMBL" id="ASU79030.1"/>
    </source>
</evidence>
<evidence type="ECO:0000256" key="10">
    <source>
        <dbReference type="SAM" id="SignalP"/>
    </source>
</evidence>
<evidence type="ECO:0000256" key="9">
    <source>
        <dbReference type="SAM" id="MobiDB-lite"/>
    </source>
</evidence>
<keyword evidence="5 8" id="KW-0378">Hydrolase</keyword>
<dbReference type="Pfam" id="PF08305">
    <property type="entry name" value="NPCBM"/>
    <property type="match status" value="1"/>
</dbReference>